<dbReference type="GO" id="GO:0009052">
    <property type="term" value="P:pentose-phosphate shunt, non-oxidative branch"/>
    <property type="evidence" value="ECO:0007669"/>
    <property type="project" value="TreeGrafter"/>
</dbReference>
<proteinExistence type="predicted"/>
<dbReference type="EMBL" id="JAAOAN010001033">
    <property type="protein sequence ID" value="KAF5697360.1"/>
    <property type="molecule type" value="Genomic_DNA"/>
</dbReference>
<gene>
    <name evidence="2" type="ORF">FMUND_15440</name>
</gene>
<dbReference type="GO" id="GO:0004801">
    <property type="term" value="F:transaldolase activity"/>
    <property type="evidence" value="ECO:0007669"/>
    <property type="project" value="TreeGrafter"/>
</dbReference>
<dbReference type="Pfam" id="PF00923">
    <property type="entry name" value="TAL_FSA"/>
    <property type="match status" value="1"/>
</dbReference>
<evidence type="ECO:0000256" key="1">
    <source>
        <dbReference type="ARBA" id="ARBA00023270"/>
    </source>
</evidence>
<dbReference type="PANTHER" id="PTHR10683">
    <property type="entry name" value="TRANSALDOLASE"/>
    <property type="match status" value="1"/>
</dbReference>
<dbReference type="SUPFAM" id="SSF51569">
    <property type="entry name" value="Aldolase"/>
    <property type="match status" value="1"/>
</dbReference>
<name>A0A8H5XQ07_9HYPO</name>
<accession>A0A8H5XQ07</accession>
<evidence type="ECO:0000313" key="3">
    <source>
        <dbReference type="Proteomes" id="UP000544331"/>
    </source>
</evidence>
<keyword evidence="3" id="KW-1185">Reference proteome</keyword>
<reference evidence="2 3" key="1">
    <citation type="submission" date="2020-05" db="EMBL/GenBank/DDBJ databases">
        <title>Identification and distribution of gene clusters putatively required for synthesis of sphingolipid metabolism inhibitors in phylogenetically diverse species of the filamentous fungus Fusarium.</title>
        <authorList>
            <person name="Kim H.-S."/>
            <person name="Busman M."/>
            <person name="Brown D.W."/>
            <person name="Divon H."/>
            <person name="Uhlig S."/>
            <person name="Proctor R.H."/>
        </authorList>
    </citation>
    <scope>NUCLEOTIDE SEQUENCE [LARGE SCALE GENOMIC DNA]</scope>
    <source>
        <strain evidence="2 3">NRRL 66235</strain>
    </source>
</reference>
<dbReference type="InterPro" id="IPR001585">
    <property type="entry name" value="TAL/FSA"/>
</dbReference>
<dbReference type="OrthoDB" id="1711136at2759"/>
<dbReference type="Proteomes" id="UP000544331">
    <property type="component" value="Unassembled WGS sequence"/>
</dbReference>
<dbReference type="PANTHER" id="PTHR10683:SF39">
    <property type="entry name" value="TRANSALDOLASE"/>
    <property type="match status" value="1"/>
</dbReference>
<comment type="caution">
    <text evidence="2">The sequence shown here is derived from an EMBL/GenBank/DDBJ whole genome shotgun (WGS) entry which is preliminary data.</text>
</comment>
<protein>
    <submittedName>
        <fullName evidence="2">Transaldolase</fullName>
    </submittedName>
</protein>
<dbReference type="GO" id="GO:0005975">
    <property type="term" value="P:carbohydrate metabolic process"/>
    <property type="evidence" value="ECO:0007669"/>
    <property type="project" value="InterPro"/>
</dbReference>
<organism evidence="2 3">
    <name type="scientific">Fusarium mundagurra</name>
    <dbReference type="NCBI Taxonomy" id="1567541"/>
    <lineage>
        <taxon>Eukaryota</taxon>
        <taxon>Fungi</taxon>
        <taxon>Dikarya</taxon>
        <taxon>Ascomycota</taxon>
        <taxon>Pezizomycotina</taxon>
        <taxon>Sordariomycetes</taxon>
        <taxon>Hypocreomycetidae</taxon>
        <taxon>Hypocreales</taxon>
        <taxon>Nectriaceae</taxon>
        <taxon>Fusarium</taxon>
        <taxon>Fusarium fujikuroi species complex</taxon>
    </lineage>
</organism>
<sequence>MARRSLLEGLEDVCKVDVDEVDTDIIRSLPFTPHNQTSNQAIITAELLKSGNEDFLKRLVAKYGESGWEMVYDMAAVHLCARNVAHISERVLVQVSPRHVNNREAIIQQCHFFAKAFEDLGVPISRFAIKLPFSGSAASAARDLQAEGIQTLATAVFSLEQAIAANQAGCLLISPYYNEIAAHFDASLRHLVKDPALEHPMSACIIHILEMYAELYRETGKEPPIMVVASHLNIAEILAMAELGCAHVTINGHNLRVLIESPDTLPQASIRKPKHPYAGFQTVERLKALSTKDSLTGPSWTRLSNTTDYIVNGGAKLDAFIRSDAFVGKRFHDAVKFFLEEEKKAKAAIEAIYALII</sequence>
<keyword evidence="1" id="KW-0704">Schiff base</keyword>
<dbReference type="AlphaFoldDB" id="A0A8H5XQ07"/>
<evidence type="ECO:0000313" key="2">
    <source>
        <dbReference type="EMBL" id="KAF5697360.1"/>
    </source>
</evidence>
<dbReference type="Gene3D" id="3.20.20.70">
    <property type="entry name" value="Aldolase class I"/>
    <property type="match status" value="1"/>
</dbReference>
<dbReference type="InterPro" id="IPR013785">
    <property type="entry name" value="Aldolase_TIM"/>
</dbReference>